<dbReference type="Pfam" id="PF01476">
    <property type="entry name" value="LysM"/>
    <property type="match status" value="1"/>
</dbReference>
<comment type="caution">
    <text evidence="4">The sequence shown here is derived from an EMBL/GenBank/DDBJ whole genome shotgun (WGS) entry which is preliminary data.</text>
</comment>
<evidence type="ECO:0000256" key="1">
    <source>
        <dbReference type="ARBA" id="ARBA00022729"/>
    </source>
</evidence>
<dbReference type="Pfam" id="PF06725">
    <property type="entry name" value="3D"/>
    <property type="match status" value="1"/>
</dbReference>
<evidence type="ECO:0000313" key="5">
    <source>
        <dbReference type="Proteomes" id="UP000518605"/>
    </source>
</evidence>
<dbReference type="InterPro" id="IPR051933">
    <property type="entry name" value="Resuscitation_pf_RpfB"/>
</dbReference>
<name>A0A7W5C3Y1_9BACL</name>
<proteinExistence type="predicted"/>
<feature type="chain" id="PRO_5030627131" evidence="2">
    <location>
        <begin position="26"/>
        <end position="218"/>
    </location>
</feature>
<dbReference type="InterPro" id="IPR010611">
    <property type="entry name" value="3D_dom"/>
</dbReference>
<dbReference type="InterPro" id="IPR059180">
    <property type="entry name" value="3D_YorM"/>
</dbReference>
<dbReference type="CDD" id="cd00118">
    <property type="entry name" value="LysM"/>
    <property type="match status" value="1"/>
</dbReference>
<organism evidence="4 5">
    <name type="scientific">Paenibacillus endophyticus</name>
    <dbReference type="NCBI Taxonomy" id="1294268"/>
    <lineage>
        <taxon>Bacteria</taxon>
        <taxon>Bacillati</taxon>
        <taxon>Bacillota</taxon>
        <taxon>Bacilli</taxon>
        <taxon>Bacillales</taxon>
        <taxon>Paenibacillaceae</taxon>
        <taxon>Paenibacillus</taxon>
    </lineage>
</organism>
<evidence type="ECO:0000256" key="2">
    <source>
        <dbReference type="SAM" id="SignalP"/>
    </source>
</evidence>
<dbReference type="GO" id="GO:0004553">
    <property type="term" value="F:hydrolase activity, hydrolyzing O-glycosyl compounds"/>
    <property type="evidence" value="ECO:0007669"/>
    <property type="project" value="InterPro"/>
</dbReference>
<feature type="signal peptide" evidence="2">
    <location>
        <begin position="1"/>
        <end position="25"/>
    </location>
</feature>
<dbReference type="RefSeq" id="WP_183559071.1">
    <property type="nucleotide sequence ID" value="NZ_CBCSLB010000004.1"/>
</dbReference>
<keyword evidence="1 2" id="KW-0732">Signal</keyword>
<evidence type="ECO:0000313" key="4">
    <source>
        <dbReference type="EMBL" id="MBB3150766.1"/>
    </source>
</evidence>
<dbReference type="InterPro" id="IPR036779">
    <property type="entry name" value="LysM_dom_sf"/>
</dbReference>
<dbReference type="EMBL" id="JACHXW010000002">
    <property type="protein sequence ID" value="MBB3150766.1"/>
    <property type="molecule type" value="Genomic_DNA"/>
</dbReference>
<dbReference type="SMART" id="SM00257">
    <property type="entry name" value="LysM"/>
    <property type="match status" value="1"/>
</dbReference>
<dbReference type="InterPro" id="IPR036908">
    <property type="entry name" value="RlpA-like_sf"/>
</dbReference>
<dbReference type="SUPFAM" id="SSF50685">
    <property type="entry name" value="Barwin-like endoglucanases"/>
    <property type="match status" value="1"/>
</dbReference>
<reference evidence="4 5" key="1">
    <citation type="submission" date="2020-08" db="EMBL/GenBank/DDBJ databases">
        <title>Genomic Encyclopedia of Type Strains, Phase III (KMG-III): the genomes of soil and plant-associated and newly described type strains.</title>
        <authorList>
            <person name="Whitman W."/>
        </authorList>
    </citation>
    <scope>NUCLEOTIDE SEQUENCE [LARGE SCALE GENOMIC DNA]</scope>
    <source>
        <strain evidence="4 5">CECT 8234</strain>
    </source>
</reference>
<dbReference type="Gene3D" id="3.10.350.10">
    <property type="entry name" value="LysM domain"/>
    <property type="match status" value="1"/>
</dbReference>
<dbReference type="Proteomes" id="UP000518605">
    <property type="component" value="Unassembled WGS sequence"/>
</dbReference>
<evidence type="ECO:0000259" key="3">
    <source>
        <dbReference type="PROSITE" id="PS51782"/>
    </source>
</evidence>
<accession>A0A7W5C3Y1</accession>
<dbReference type="GO" id="GO:0019867">
    <property type="term" value="C:outer membrane"/>
    <property type="evidence" value="ECO:0007669"/>
    <property type="project" value="InterPro"/>
</dbReference>
<dbReference type="Gene3D" id="2.40.40.10">
    <property type="entry name" value="RlpA-like domain"/>
    <property type="match status" value="1"/>
</dbReference>
<sequence length="218" mass="22964">MFKRRTLAAAVIGLSVMMAAGTVDAASKTHTTTDNDTFWKLSMKYSISVDALMKANPKVNSQNIYKGLKLNIPVAAKQAAAAAGAVQKTVAMKATEDASAQTITAINGKEYAYSKSINVQATAYTAAASENGKWGAVDYFGDKLKVGTIAVDPKMIPLGTKLYVTGYDYNGLPQGGMVATATDIGGSINGNRIDIFVPGVTSQAKSFGFQDVKVFILE</sequence>
<dbReference type="PANTHER" id="PTHR39160">
    <property type="entry name" value="CELL WALL-BINDING PROTEIN YOCH"/>
    <property type="match status" value="1"/>
</dbReference>
<dbReference type="AlphaFoldDB" id="A0A7W5C3Y1"/>
<dbReference type="PANTHER" id="PTHR39160:SF4">
    <property type="entry name" value="RESUSCITATION-PROMOTING FACTOR RPFB"/>
    <property type="match status" value="1"/>
</dbReference>
<feature type="domain" description="LysM" evidence="3">
    <location>
        <begin position="28"/>
        <end position="72"/>
    </location>
</feature>
<dbReference type="GO" id="GO:0009254">
    <property type="term" value="P:peptidoglycan turnover"/>
    <property type="evidence" value="ECO:0007669"/>
    <property type="project" value="InterPro"/>
</dbReference>
<protein>
    <submittedName>
        <fullName evidence="4">3D (Asp-Asp-Asp) domain-containing protein</fullName>
    </submittedName>
</protein>
<dbReference type="SUPFAM" id="SSF54106">
    <property type="entry name" value="LysM domain"/>
    <property type="match status" value="1"/>
</dbReference>
<gene>
    <name evidence="4" type="ORF">FHS16_000800</name>
</gene>
<dbReference type="CDD" id="cd14667">
    <property type="entry name" value="3D_containing_proteins"/>
    <property type="match status" value="1"/>
</dbReference>
<keyword evidence="5" id="KW-1185">Reference proteome</keyword>
<dbReference type="PROSITE" id="PS51782">
    <property type="entry name" value="LYSM"/>
    <property type="match status" value="1"/>
</dbReference>
<dbReference type="InterPro" id="IPR018392">
    <property type="entry name" value="LysM"/>
</dbReference>